<protein>
    <submittedName>
        <fullName evidence="3">Transposase</fullName>
    </submittedName>
</protein>
<dbReference type="Proteomes" id="UP000279833">
    <property type="component" value="Unassembled WGS sequence"/>
</dbReference>
<reference evidence="3" key="1">
    <citation type="submission" date="2016-06" db="UniProtKB">
        <authorList>
            <consortium name="WormBaseParasite"/>
        </authorList>
    </citation>
    <scope>IDENTIFICATION</scope>
</reference>
<organism evidence="3">
    <name type="scientific">Schistosoma curassoni</name>
    <dbReference type="NCBI Taxonomy" id="6186"/>
    <lineage>
        <taxon>Eukaryota</taxon>
        <taxon>Metazoa</taxon>
        <taxon>Spiralia</taxon>
        <taxon>Lophotrochozoa</taxon>
        <taxon>Platyhelminthes</taxon>
        <taxon>Trematoda</taxon>
        <taxon>Digenea</taxon>
        <taxon>Strigeidida</taxon>
        <taxon>Schistosomatoidea</taxon>
        <taxon>Schistosomatidae</taxon>
        <taxon>Schistosoma</taxon>
    </lineage>
</organism>
<reference evidence="1 2" key="2">
    <citation type="submission" date="2018-11" db="EMBL/GenBank/DDBJ databases">
        <authorList>
            <consortium name="Pathogen Informatics"/>
        </authorList>
    </citation>
    <scope>NUCLEOTIDE SEQUENCE [LARGE SCALE GENOMIC DNA]</scope>
    <source>
        <strain evidence="1">Dakar</strain>
        <strain evidence="2">Dakar, Senegal</strain>
    </source>
</reference>
<name>A0A183JEM6_9TREM</name>
<dbReference type="EMBL" id="UZAK01000887">
    <property type="protein sequence ID" value="VDO65845.1"/>
    <property type="molecule type" value="Genomic_DNA"/>
</dbReference>
<evidence type="ECO:0000313" key="1">
    <source>
        <dbReference type="EMBL" id="VDO65845.1"/>
    </source>
</evidence>
<accession>A0A183JEM6</accession>
<proteinExistence type="predicted"/>
<evidence type="ECO:0000313" key="2">
    <source>
        <dbReference type="Proteomes" id="UP000279833"/>
    </source>
</evidence>
<dbReference type="WBParaSite" id="SCUD_0000113901-mRNA-1">
    <property type="protein sequence ID" value="SCUD_0000113901-mRNA-1"/>
    <property type="gene ID" value="SCUD_0000113901"/>
</dbReference>
<gene>
    <name evidence="1" type="ORF">SCUD_LOCUS1140</name>
</gene>
<keyword evidence="2" id="KW-1185">Reference proteome</keyword>
<evidence type="ECO:0000313" key="3">
    <source>
        <dbReference type="WBParaSite" id="SCUD_0000113901-mRNA-1"/>
    </source>
</evidence>
<sequence>MQGLVNTLQIVGKQKAYQLHDLTTTNLSLLQHHIVRYSLLTHCR</sequence>
<dbReference type="AlphaFoldDB" id="A0A183JEM6"/>